<feature type="compositionally biased region" description="Low complexity" evidence="1">
    <location>
        <begin position="1"/>
        <end position="29"/>
    </location>
</feature>
<comment type="caution">
    <text evidence="2">The sequence shown here is derived from an EMBL/GenBank/DDBJ whole genome shotgun (WGS) entry which is preliminary data.</text>
</comment>
<feature type="compositionally biased region" description="Low complexity" evidence="1">
    <location>
        <begin position="508"/>
        <end position="521"/>
    </location>
</feature>
<proteinExistence type="predicted"/>
<feature type="compositionally biased region" description="Polar residues" evidence="1">
    <location>
        <begin position="522"/>
        <end position="531"/>
    </location>
</feature>
<organism evidence="2 3">
    <name type="scientific">Candidatus Woesebacteria bacterium GW2011_GWA1_39_8</name>
    <dbReference type="NCBI Taxonomy" id="1618552"/>
    <lineage>
        <taxon>Bacteria</taxon>
        <taxon>Candidatus Woeseibacteriota</taxon>
    </lineage>
</organism>
<accession>A0A0G0S266</accession>
<evidence type="ECO:0000313" key="3">
    <source>
        <dbReference type="Proteomes" id="UP000034793"/>
    </source>
</evidence>
<dbReference type="AlphaFoldDB" id="A0A0G0S266"/>
<sequence>MGDTSISTGGATSTANIINSGNTNTSATPGTGGTGASVVNDGNGAYSTNNSSATVSDTNNANQVNSASIDNNLTQNTTTGENSASFNNGDSSISTGDANTTGTVINSVNTNVDGVAVAEFNIIDDHVGDIVLNYGENCISGCGTGSVSAVNSGNGAGSLNTADVDATNSDTANQTNDANIGNTLDLSADSGNNKTILNTNGDSSITTGDANVEANVLTFANNNLAGNVVLGVVNIFGDLVGNIILTEEALNSFCGNCLGSVSTSNSDNGAYSQNDANATVTNTNDTQQFNNADITNNLTLDANTGDNDASLNTGGNSSVQSGTADVSANVLNIGNLNLSGGNYWLVLINDAGRWIGKILGTEDGSTIASSDALEFNVDSSGEVSVTNAGNGVGSTNTAYATTSQNTSVNQNNDAHIVNNVNLSANTGGNRASYNTGGDSSITTGDANIIANIVNFVNNNIVGGGNLFVNIVNVFGSWIGDFVTPGYTPQNSAIASNETHSENSHTQESSNNDSSNSNSVSNPTASRESTNDLIEPILTPALKKVSKVLASASLGFETGDGNGNETAFAGSSIDSTNQVNSKKVYDFC</sequence>
<dbReference type="Proteomes" id="UP000034793">
    <property type="component" value="Unassembled WGS sequence"/>
</dbReference>
<reference evidence="2 3" key="1">
    <citation type="journal article" date="2015" name="Nature">
        <title>rRNA introns, odd ribosomes, and small enigmatic genomes across a large radiation of phyla.</title>
        <authorList>
            <person name="Brown C.T."/>
            <person name="Hug L.A."/>
            <person name="Thomas B.C."/>
            <person name="Sharon I."/>
            <person name="Castelle C.J."/>
            <person name="Singh A."/>
            <person name="Wilkins M.J."/>
            <person name="Williams K.H."/>
            <person name="Banfield J.F."/>
        </authorList>
    </citation>
    <scope>NUCLEOTIDE SEQUENCE [LARGE SCALE GENOMIC DNA]</scope>
</reference>
<feature type="compositionally biased region" description="Polar residues" evidence="1">
    <location>
        <begin position="45"/>
        <end position="94"/>
    </location>
</feature>
<protein>
    <submittedName>
        <fullName evidence="2">Uncharacterized protein</fullName>
    </submittedName>
</protein>
<gene>
    <name evidence="2" type="ORF">UT61_C0042G0010</name>
</gene>
<evidence type="ECO:0000256" key="1">
    <source>
        <dbReference type="SAM" id="MobiDB-lite"/>
    </source>
</evidence>
<feature type="region of interest" description="Disordered" evidence="1">
    <location>
        <begin position="1"/>
        <end position="94"/>
    </location>
</feature>
<evidence type="ECO:0000313" key="2">
    <source>
        <dbReference type="EMBL" id="KKR28775.1"/>
    </source>
</evidence>
<dbReference type="EMBL" id="LBXL01000042">
    <property type="protein sequence ID" value="KKR28775.1"/>
    <property type="molecule type" value="Genomic_DNA"/>
</dbReference>
<feature type="region of interest" description="Disordered" evidence="1">
    <location>
        <begin position="490"/>
        <end position="531"/>
    </location>
</feature>
<name>A0A0G0S266_9BACT</name>